<feature type="compositionally biased region" description="Basic residues" evidence="1">
    <location>
        <begin position="1"/>
        <end position="12"/>
    </location>
</feature>
<feature type="region of interest" description="Disordered" evidence="1">
    <location>
        <begin position="1"/>
        <end position="96"/>
    </location>
</feature>
<dbReference type="Proteomes" id="UP000204221">
    <property type="component" value="Chromosome"/>
</dbReference>
<feature type="compositionally biased region" description="Basic residues" evidence="1">
    <location>
        <begin position="352"/>
        <end position="368"/>
    </location>
</feature>
<accession>A0A221W4Y1</accession>
<protein>
    <recommendedName>
        <fullName evidence="2">Tachylectin 2 domain-containing protein</fullName>
    </recommendedName>
</protein>
<gene>
    <name evidence="3" type="ORF">AHOG_15990</name>
</gene>
<proteinExistence type="predicted"/>
<evidence type="ECO:0000256" key="1">
    <source>
        <dbReference type="SAM" id="MobiDB-lite"/>
    </source>
</evidence>
<evidence type="ECO:0000313" key="4">
    <source>
        <dbReference type="Proteomes" id="UP000204221"/>
    </source>
</evidence>
<sequence length="382" mass="41485">MPSRGSRSRRLRVTSTTWRTATRREAPTVGMSRCGRSGTASTDARTPVPAVSSTRSRATDRSRGTGAANRGGNNGRTAHTRGTFQTTLGGYTSPARRNRITVDSGGDFYYIRGNGQLYRAILDIETLEPRQESIDGDWSRFYLISAAGPGALYARDSDGTLHRHHYDASTGVWTDRETPAADGRQRFTQADSPGGDVLYAVDATGSCTGSVSSRIRTARSSRGPPTPATGCGTASRSAVTPATGRRRADPRTGVRRRAGSGIGPVARRSVRRGRAAPRRLEVGLRLLSDAVVRTGSRLIPREAKHHTDRPRSASPRAGPHRRRRARTGAAVRRVLIPPDVGETSPRPARPPRPWRRPLRTGGPRRRRPRYDAGRTAPPRPAD</sequence>
<dbReference type="InterPro" id="IPR023294">
    <property type="entry name" value="Tachylectin2"/>
</dbReference>
<feature type="compositionally biased region" description="Low complexity" evidence="1">
    <location>
        <begin position="64"/>
        <end position="83"/>
    </location>
</feature>
<dbReference type="Gene3D" id="2.115.10.10">
    <property type="entry name" value="Tachylectin 2"/>
    <property type="match status" value="1"/>
</dbReference>
<name>A0A221W4Y1_9PSEU</name>
<evidence type="ECO:0000259" key="2">
    <source>
        <dbReference type="Pfam" id="PF14517"/>
    </source>
</evidence>
<evidence type="ECO:0000313" key="3">
    <source>
        <dbReference type="EMBL" id="ASO20824.1"/>
    </source>
</evidence>
<feature type="region of interest" description="Disordered" evidence="1">
    <location>
        <begin position="212"/>
        <end position="274"/>
    </location>
</feature>
<dbReference type="SUPFAM" id="SSF50934">
    <property type="entry name" value="Tachylectin-2"/>
    <property type="match status" value="1"/>
</dbReference>
<dbReference type="InterPro" id="IPR036813">
    <property type="entry name" value="Tachylectin2_sf"/>
</dbReference>
<feature type="region of interest" description="Disordered" evidence="1">
    <location>
        <begin position="297"/>
        <end position="382"/>
    </location>
</feature>
<dbReference type="AlphaFoldDB" id="A0A221W4Y1"/>
<dbReference type="KEGG" id="ahg:AHOG_15990"/>
<dbReference type="EMBL" id="CP022521">
    <property type="protein sequence ID" value="ASO20824.1"/>
    <property type="molecule type" value="Genomic_DNA"/>
</dbReference>
<organism evidence="3 4">
    <name type="scientific">Actinoalloteichus hoggarensis</name>
    <dbReference type="NCBI Taxonomy" id="1470176"/>
    <lineage>
        <taxon>Bacteria</taxon>
        <taxon>Bacillati</taxon>
        <taxon>Actinomycetota</taxon>
        <taxon>Actinomycetes</taxon>
        <taxon>Pseudonocardiales</taxon>
        <taxon>Pseudonocardiaceae</taxon>
        <taxon>Actinoalloteichus</taxon>
    </lineage>
</organism>
<dbReference type="OrthoDB" id="3660483at2"/>
<reference evidence="3 4" key="1">
    <citation type="submission" date="2017-07" db="EMBL/GenBank/DDBJ databases">
        <title>Complete genome sequence of Actinoalloteichus hoggarensis DSM 45943, type strain of Actinoalloteichus hoggarensis.</title>
        <authorList>
            <person name="Ruckert C."/>
            <person name="Nouioui I."/>
            <person name="Willmese J."/>
            <person name="van Wezel G."/>
            <person name="Klenk H.-P."/>
            <person name="Kalinowski J."/>
            <person name="Zotchev S.B."/>
        </authorList>
    </citation>
    <scope>NUCLEOTIDE SEQUENCE [LARGE SCALE GENOMIC DNA]</scope>
    <source>
        <strain evidence="3 4">DSM 45943</strain>
    </source>
</reference>
<keyword evidence="4" id="KW-1185">Reference proteome</keyword>
<feature type="domain" description="Tachylectin 2" evidence="2">
    <location>
        <begin position="98"/>
        <end position="206"/>
    </location>
</feature>
<dbReference type="Pfam" id="PF14517">
    <property type="entry name" value="Tachylectin"/>
    <property type="match status" value="1"/>
</dbReference>